<evidence type="ECO:0000313" key="1">
    <source>
        <dbReference type="EMBL" id="MBA0626803.1"/>
    </source>
</evidence>
<dbReference type="Proteomes" id="UP000593561">
    <property type="component" value="Unassembled WGS sequence"/>
</dbReference>
<proteinExistence type="predicted"/>
<comment type="caution">
    <text evidence="1">The sequence shown here is derived from an EMBL/GenBank/DDBJ whole genome shotgun (WGS) entry which is preliminary data.</text>
</comment>
<sequence length="48" mass="5452">MYTFRSGETQSGYWQNGILDVPSTRNNTYLLSPVAVYHSKVLRCGQGR</sequence>
<protein>
    <submittedName>
        <fullName evidence="1">Uncharacterized protein</fullName>
    </submittedName>
</protein>
<evidence type="ECO:0000313" key="2">
    <source>
        <dbReference type="Proteomes" id="UP000593561"/>
    </source>
</evidence>
<name>A0A7J8SLM0_GOSDV</name>
<keyword evidence="2" id="KW-1185">Reference proteome</keyword>
<accession>A0A7J8SLM0</accession>
<reference evidence="1 2" key="1">
    <citation type="journal article" date="2019" name="Genome Biol. Evol.">
        <title>Insights into the evolution of the New World diploid cottons (Gossypium, subgenus Houzingenia) based on genome sequencing.</title>
        <authorList>
            <person name="Grover C.E."/>
            <person name="Arick M.A. 2nd"/>
            <person name="Thrash A."/>
            <person name="Conover J.L."/>
            <person name="Sanders W.S."/>
            <person name="Peterson D.G."/>
            <person name="Frelichowski J.E."/>
            <person name="Scheffler J.A."/>
            <person name="Scheffler B.E."/>
            <person name="Wendel J.F."/>
        </authorList>
    </citation>
    <scope>NUCLEOTIDE SEQUENCE [LARGE SCALE GENOMIC DNA]</scope>
    <source>
        <strain evidence="1">27</strain>
        <tissue evidence="1">Leaf</tissue>
    </source>
</reference>
<dbReference type="EMBL" id="JABFAC010000010">
    <property type="protein sequence ID" value="MBA0626803.1"/>
    <property type="molecule type" value="Genomic_DNA"/>
</dbReference>
<dbReference type="AlphaFoldDB" id="A0A7J8SLM0"/>
<organism evidence="1 2">
    <name type="scientific">Gossypium davidsonii</name>
    <name type="common">Davidson's cotton</name>
    <name type="synonym">Gossypium klotzschianum subsp. davidsonii</name>
    <dbReference type="NCBI Taxonomy" id="34287"/>
    <lineage>
        <taxon>Eukaryota</taxon>
        <taxon>Viridiplantae</taxon>
        <taxon>Streptophyta</taxon>
        <taxon>Embryophyta</taxon>
        <taxon>Tracheophyta</taxon>
        <taxon>Spermatophyta</taxon>
        <taxon>Magnoliopsida</taxon>
        <taxon>eudicotyledons</taxon>
        <taxon>Gunneridae</taxon>
        <taxon>Pentapetalae</taxon>
        <taxon>rosids</taxon>
        <taxon>malvids</taxon>
        <taxon>Malvales</taxon>
        <taxon>Malvaceae</taxon>
        <taxon>Malvoideae</taxon>
        <taxon>Gossypium</taxon>
    </lineage>
</organism>
<gene>
    <name evidence="1" type="ORF">Godav_004405</name>
</gene>